<feature type="compositionally biased region" description="Gly residues" evidence="1">
    <location>
        <begin position="30"/>
        <end position="45"/>
    </location>
</feature>
<keyword evidence="3" id="KW-1185">Reference proteome</keyword>
<dbReference type="AlphaFoldDB" id="A0A0D3KH57"/>
<dbReference type="RefSeq" id="XP_005787521.1">
    <property type="nucleotide sequence ID" value="XM_005787464.1"/>
</dbReference>
<dbReference type="EnsemblProtists" id="EOD35092">
    <property type="protein sequence ID" value="EOD35092"/>
    <property type="gene ID" value="EMIHUDRAFT_441039"/>
</dbReference>
<reference evidence="2" key="2">
    <citation type="submission" date="2024-10" db="UniProtKB">
        <authorList>
            <consortium name="EnsemblProtists"/>
        </authorList>
    </citation>
    <scope>IDENTIFICATION</scope>
</reference>
<feature type="region of interest" description="Disordered" evidence="1">
    <location>
        <begin position="24"/>
        <end position="66"/>
    </location>
</feature>
<dbReference type="KEGG" id="ehx:EMIHUDRAFT_441039"/>
<sequence>MACGGGGCAALLRRGGAAASVRGSLRGRQSCGGGQPPPVGGGRGLGAASAAAPRPPGGRRVEGEGVPRRHSHLWWPQWCCGEARRGEGRRRRQVCAITACLWREWPRAVLPPPLRDVVCGVRRALDVRGECYECRHAVTYVCGYFLGWVL</sequence>
<dbReference type="PaxDb" id="2903-EOD35092"/>
<evidence type="ECO:0000313" key="2">
    <source>
        <dbReference type="EnsemblProtists" id="EOD35092"/>
    </source>
</evidence>
<name>A0A0D3KH57_EMIH1</name>
<reference evidence="3" key="1">
    <citation type="journal article" date="2013" name="Nature">
        <title>Pan genome of the phytoplankton Emiliania underpins its global distribution.</title>
        <authorList>
            <person name="Read B.A."/>
            <person name="Kegel J."/>
            <person name="Klute M.J."/>
            <person name="Kuo A."/>
            <person name="Lefebvre S.C."/>
            <person name="Maumus F."/>
            <person name="Mayer C."/>
            <person name="Miller J."/>
            <person name="Monier A."/>
            <person name="Salamov A."/>
            <person name="Young J."/>
            <person name="Aguilar M."/>
            <person name="Claverie J.M."/>
            <person name="Frickenhaus S."/>
            <person name="Gonzalez K."/>
            <person name="Herman E.K."/>
            <person name="Lin Y.C."/>
            <person name="Napier J."/>
            <person name="Ogata H."/>
            <person name="Sarno A.F."/>
            <person name="Shmutz J."/>
            <person name="Schroeder D."/>
            <person name="de Vargas C."/>
            <person name="Verret F."/>
            <person name="von Dassow P."/>
            <person name="Valentin K."/>
            <person name="Van de Peer Y."/>
            <person name="Wheeler G."/>
            <person name="Dacks J.B."/>
            <person name="Delwiche C.F."/>
            <person name="Dyhrman S.T."/>
            <person name="Glockner G."/>
            <person name="John U."/>
            <person name="Richards T."/>
            <person name="Worden A.Z."/>
            <person name="Zhang X."/>
            <person name="Grigoriev I.V."/>
            <person name="Allen A.E."/>
            <person name="Bidle K."/>
            <person name="Borodovsky M."/>
            <person name="Bowler C."/>
            <person name="Brownlee C."/>
            <person name="Cock J.M."/>
            <person name="Elias M."/>
            <person name="Gladyshev V.N."/>
            <person name="Groth M."/>
            <person name="Guda C."/>
            <person name="Hadaegh A."/>
            <person name="Iglesias-Rodriguez M.D."/>
            <person name="Jenkins J."/>
            <person name="Jones B.M."/>
            <person name="Lawson T."/>
            <person name="Leese F."/>
            <person name="Lindquist E."/>
            <person name="Lobanov A."/>
            <person name="Lomsadze A."/>
            <person name="Malik S.B."/>
            <person name="Marsh M.E."/>
            <person name="Mackinder L."/>
            <person name="Mock T."/>
            <person name="Mueller-Roeber B."/>
            <person name="Pagarete A."/>
            <person name="Parker M."/>
            <person name="Probert I."/>
            <person name="Quesneville H."/>
            <person name="Raines C."/>
            <person name="Rensing S.A."/>
            <person name="Riano-Pachon D.M."/>
            <person name="Richier S."/>
            <person name="Rokitta S."/>
            <person name="Shiraiwa Y."/>
            <person name="Soanes D.M."/>
            <person name="van der Giezen M."/>
            <person name="Wahlund T.M."/>
            <person name="Williams B."/>
            <person name="Wilson W."/>
            <person name="Wolfe G."/>
            <person name="Wurch L.L."/>
        </authorList>
    </citation>
    <scope>NUCLEOTIDE SEQUENCE</scope>
</reference>
<accession>A0A0D3KH57</accession>
<evidence type="ECO:0000313" key="3">
    <source>
        <dbReference type="Proteomes" id="UP000013827"/>
    </source>
</evidence>
<dbReference type="GeneID" id="17280363"/>
<dbReference type="HOGENOM" id="CLU_1743964_0_0_1"/>
<proteinExistence type="predicted"/>
<evidence type="ECO:0000256" key="1">
    <source>
        <dbReference type="SAM" id="MobiDB-lite"/>
    </source>
</evidence>
<organism evidence="2 3">
    <name type="scientific">Emiliania huxleyi (strain CCMP1516)</name>
    <dbReference type="NCBI Taxonomy" id="280463"/>
    <lineage>
        <taxon>Eukaryota</taxon>
        <taxon>Haptista</taxon>
        <taxon>Haptophyta</taxon>
        <taxon>Prymnesiophyceae</taxon>
        <taxon>Isochrysidales</taxon>
        <taxon>Noelaerhabdaceae</taxon>
        <taxon>Emiliania</taxon>
    </lineage>
</organism>
<protein>
    <submittedName>
        <fullName evidence="2">Uncharacterized protein</fullName>
    </submittedName>
</protein>
<dbReference type="Proteomes" id="UP000013827">
    <property type="component" value="Unassembled WGS sequence"/>
</dbReference>